<dbReference type="Proteomes" id="UP001149140">
    <property type="component" value="Unassembled WGS sequence"/>
</dbReference>
<organism evidence="12 13">
    <name type="scientific">Solirubrobacter ginsenosidimutans</name>
    <dbReference type="NCBI Taxonomy" id="490573"/>
    <lineage>
        <taxon>Bacteria</taxon>
        <taxon>Bacillati</taxon>
        <taxon>Actinomycetota</taxon>
        <taxon>Thermoleophilia</taxon>
        <taxon>Solirubrobacterales</taxon>
        <taxon>Solirubrobacteraceae</taxon>
        <taxon>Solirubrobacter</taxon>
    </lineage>
</organism>
<dbReference type="PANTHER" id="PTHR30329:SF20">
    <property type="entry name" value="EXPORTED PROTEIN"/>
    <property type="match status" value="1"/>
</dbReference>
<dbReference type="InterPro" id="IPR025713">
    <property type="entry name" value="MotB-like_N_dom"/>
</dbReference>
<comment type="subcellular location">
    <subcellularLocation>
        <location evidence="1">Cell membrane</location>
        <topology evidence="1">Single-pass membrane protein</topology>
    </subcellularLocation>
</comment>
<keyword evidence="5 10" id="KW-1133">Transmembrane helix</keyword>
<dbReference type="GO" id="GO:0005886">
    <property type="term" value="C:plasma membrane"/>
    <property type="evidence" value="ECO:0007669"/>
    <property type="project" value="UniProtKB-SubCell"/>
</dbReference>
<keyword evidence="8" id="KW-0175">Coiled coil</keyword>
<comment type="caution">
    <text evidence="12">The sequence shown here is derived from an EMBL/GenBank/DDBJ whole genome shotgun (WGS) entry which is preliminary data.</text>
</comment>
<evidence type="ECO:0000256" key="10">
    <source>
        <dbReference type="SAM" id="Phobius"/>
    </source>
</evidence>
<evidence type="ECO:0000256" key="4">
    <source>
        <dbReference type="ARBA" id="ARBA00022692"/>
    </source>
</evidence>
<dbReference type="CDD" id="cd07185">
    <property type="entry name" value="OmpA_C-like"/>
    <property type="match status" value="1"/>
</dbReference>
<feature type="domain" description="OmpA-like" evidence="11">
    <location>
        <begin position="151"/>
        <end position="272"/>
    </location>
</feature>
<keyword evidence="13" id="KW-1185">Reference proteome</keyword>
<dbReference type="Pfam" id="PF13677">
    <property type="entry name" value="MotB_plug"/>
    <property type="match status" value="1"/>
</dbReference>
<sequence>MAGHKRQKRAHHEEEHENEERWLVSFADMMTLLFCLFMVLFAISSVNTSKFEALQKSLKDAFSGAVLDGGHSMLNSGSDEKKTKQSAVEPPLPSLRPLTAINNTSRQHNVAEEAKLAKQEEQDFRALKRRVDKLAKEAGVSGKVNVTVRRRGLVIQLLTDKVFFSSGEAVLHPEAHRLVAKIGQIVRDEHSHPVVVEGYTDSQPISNSRYQSNWNLSGDRAAAVVNDFAEIGVLANRMTVQGFGSQIPIDTNSTAEGRARNRRVEIVLSRIHTSSTDTESTP</sequence>
<dbReference type="InterPro" id="IPR050330">
    <property type="entry name" value="Bact_OuterMem_StrucFunc"/>
</dbReference>
<evidence type="ECO:0000256" key="9">
    <source>
        <dbReference type="SAM" id="MobiDB-lite"/>
    </source>
</evidence>
<evidence type="ECO:0000256" key="1">
    <source>
        <dbReference type="ARBA" id="ARBA00004162"/>
    </source>
</evidence>
<dbReference type="AlphaFoldDB" id="A0A9X3MT77"/>
<reference evidence="12" key="1">
    <citation type="submission" date="2022-10" db="EMBL/GenBank/DDBJ databases">
        <title>The WGS of Solirubrobacter ginsenosidimutans DSM 21036.</title>
        <authorList>
            <person name="Jiang Z."/>
        </authorList>
    </citation>
    <scope>NUCLEOTIDE SEQUENCE</scope>
    <source>
        <strain evidence="12">DSM 21036</strain>
    </source>
</reference>
<dbReference type="Gene3D" id="3.30.1330.60">
    <property type="entry name" value="OmpA-like domain"/>
    <property type="match status" value="1"/>
</dbReference>
<keyword evidence="3" id="KW-1003">Cell membrane</keyword>
<evidence type="ECO:0000256" key="6">
    <source>
        <dbReference type="ARBA" id="ARBA00023136"/>
    </source>
</evidence>
<dbReference type="Pfam" id="PF00691">
    <property type="entry name" value="OmpA"/>
    <property type="match status" value="1"/>
</dbReference>
<feature type="region of interest" description="Disordered" evidence="9">
    <location>
        <begin position="73"/>
        <end position="94"/>
    </location>
</feature>
<feature type="coiled-coil region" evidence="8">
    <location>
        <begin position="110"/>
        <end position="137"/>
    </location>
</feature>
<evidence type="ECO:0000256" key="3">
    <source>
        <dbReference type="ARBA" id="ARBA00022475"/>
    </source>
</evidence>
<accession>A0A9X3MT77</accession>
<evidence type="ECO:0000256" key="8">
    <source>
        <dbReference type="SAM" id="Coils"/>
    </source>
</evidence>
<dbReference type="InterPro" id="IPR006665">
    <property type="entry name" value="OmpA-like"/>
</dbReference>
<comment type="similarity">
    <text evidence="2">Belongs to the MotB family.</text>
</comment>
<dbReference type="RefSeq" id="WP_270041185.1">
    <property type="nucleotide sequence ID" value="NZ_JAPDOD010000015.1"/>
</dbReference>
<evidence type="ECO:0000259" key="11">
    <source>
        <dbReference type="PROSITE" id="PS51123"/>
    </source>
</evidence>
<evidence type="ECO:0000256" key="7">
    <source>
        <dbReference type="PROSITE-ProRule" id="PRU00473"/>
    </source>
</evidence>
<keyword evidence="6 7" id="KW-0472">Membrane</keyword>
<gene>
    <name evidence="12" type="ORF">OM076_16880</name>
</gene>
<dbReference type="InterPro" id="IPR036737">
    <property type="entry name" value="OmpA-like_sf"/>
</dbReference>
<evidence type="ECO:0000313" key="13">
    <source>
        <dbReference type="Proteomes" id="UP001149140"/>
    </source>
</evidence>
<evidence type="ECO:0000256" key="5">
    <source>
        <dbReference type="ARBA" id="ARBA00022989"/>
    </source>
</evidence>
<dbReference type="EMBL" id="JAPDOD010000015">
    <property type="protein sequence ID" value="MDA0161952.1"/>
    <property type="molecule type" value="Genomic_DNA"/>
</dbReference>
<keyword evidence="4 10" id="KW-0812">Transmembrane</keyword>
<evidence type="ECO:0000256" key="2">
    <source>
        <dbReference type="ARBA" id="ARBA00008914"/>
    </source>
</evidence>
<dbReference type="PANTHER" id="PTHR30329">
    <property type="entry name" value="STATOR ELEMENT OF FLAGELLAR MOTOR COMPLEX"/>
    <property type="match status" value="1"/>
</dbReference>
<feature type="transmembrane region" description="Helical" evidence="10">
    <location>
        <begin position="21"/>
        <end position="43"/>
    </location>
</feature>
<evidence type="ECO:0000313" key="12">
    <source>
        <dbReference type="EMBL" id="MDA0161952.1"/>
    </source>
</evidence>
<dbReference type="SUPFAM" id="SSF103088">
    <property type="entry name" value="OmpA-like"/>
    <property type="match status" value="1"/>
</dbReference>
<name>A0A9X3MT77_9ACTN</name>
<dbReference type="PROSITE" id="PS51123">
    <property type="entry name" value="OMPA_2"/>
    <property type="match status" value="1"/>
</dbReference>
<protein>
    <submittedName>
        <fullName evidence="12">OmpA family protein</fullName>
    </submittedName>
</protein>
<proteinExistence type="inferred from homology"/>